<evidence type="ECO:0000313" key="2">
    <source>
        <dbReference type="EMBL" id="MBA1275982.1"/>
    </source>
</evidence>
<dbReference type="NCBIfam" id="TIGR00654">
    <property type="entry name" value="PhzF_family"/>
    <property type="match status" value="1"/>
</dbReference>
<protein>
    <submittedName>
        <fullName evidence="2">PhzF family phenazine biosynthesis protein</fullName>
    </submittedName>
</protein>
<keyword evidence="3" id="KW-1185">Reference proteome</keyword>
<gene>
    <name evidence="2" type="ORF">G7026_21790</name>
</gene>
<evidence type="ECO:0000313" key="3">
    <source>
        <dbReference type="Proteomes" id="UP000786387"/>
    </source>
</evidence>
<accession>A0ABR5Z6X4</accession>
<dbReference type="Gene3D" id="3.10.310.10">
    <property type="entry name" value="Diaminopimelate Epimerase, Chain A, domain 1"/>
    <property type="match status" value="2"/>
</dbReference>
<name>A0ABR5Z6X4_9GAMM</name>
<dbReference type="SUPFAM" id="SSF54506">
    <property type="entry name" value="Diaminopimelate epimerase-like"/>
    <property type="match status" value="1"/>
</dbReference>
<proteinExistence type="inferred from homology"/>
<dbReference type="RefSeq" id="WP_181073144.1">
    <property type="nucleotide sequence ID" value="NZ_JAAMRF010000014.1"/>
</dbReference>
<dbReference type="EMBL" id="JAAMRF010000014">
    <property type="protein sequence ID" value="MBA1275982.1"/>
    <property type="molecule type" value="Genomic_DNA"/>
</dbReference>
<reference evidence="2 3" key="1">
    <citation type="submission" date="2020-02" db="EMBL/GenBank/DDBJ databases">
        <title>Synteny-based analysis reveals conserved mechanism for high triclosan tolerance in Pseudomonas, as well as instances of horizontal transfer.</title>
        <authorList>
            <person name="Mcfarland A.G."/>
            <person name="Bertucci H.K."/>
            <person name="Litmann E."/>
            <person name="Shen J."/>
            <person name="Huttenhower C."/>
            <person name="Hartmann E.M."/>
        </authorList>
    </citation>
    <scope>NUCLEOTIDE SEQUENCE [LARGE SCALE GENOMIC DNA]</scope>
    <source>
        <strain evidence="2 3">115A1</strain>
    </source>
</reference>
<dbReference type="PANTHER" id="PTHR13774">
    <property type="entry name" value="PHENAZINE BIOSYNTHESIS PROTEIN"/>
    <property type="match status" value="1"/>
</dbReference>
<organism evidence="2 3">
    <name type="scientific">Stutzerimonas azotifigens</name>
    <dbReference type="NCBI Taxonomy" id="291995"/>
    <lineage>
        <taxon>Bacteria</taxon>
        <taxon>Pseudomonadati</taxon>
        <taxon>Pseudomonadota</taxon>
        <taxon>Gammaproteobacteria</taxon>
        <taxon>Pseudomonadales</taxon>
        <taxon>Pseudomonadaceae</taxon>
        <taxon>Stutzerimonas</taxon>
    </lineage>
</organism>
<dbReference type="Pfam" id="PF02567">
    <property type="entry name" value="PhzC-PhzF"/>
    <property type="match status" value="1"/>
</dbReference>
<dbReference type="Proteomes" id="UP000786387">
    <property type="component" value="Unassembled WGS sequence"/>
</dbReference>
<dbReference type="InterPro" id="IPR003719">
    <property type="entry name" value="Phenazine_PhzF-like"/>
</dbReference>
<dbReference type="PIRSF" id="PIRSF016184">
    <property type="entry name" value="PhzC_PhzF"/>
    <property type="match status" value="1"/>
</dbReference>
<sequence>MQKRRFKQVDVFTRQPYLGNPLAVVLDAEGLDSEQMQAIARWTNLAETTFVLPPTDPQADYRVRIFSPETEFPFAGHPTLGTCHALLEAGVLPRTAGQFVQECGVGLVNVAKLPDSSLSFAAPQAALLPLDESIRSELTVALGTDQLSTRLPAVVVDMGIRWLVVRIDSAGACLAVTPDPTRMTALNERCQISGVALYGPSAEGEPSTYELRALLAEQGMLSEDPVTGSANACLARVLQSQGFPDPGTQEGYRVRQGTALKRNGQVSVRYLGQTPWVGGHSLTLVDGTLMA</sequence>
<evidence type="ECO:0000256" key="1">
    <source>
        <dbReference type="ARBA" id="ARBA00008270"/>
    </source>
</evidence>
<dbReference type="PANTHER" id="PTHR13774:SF32">
    <property type="entry name" value="ANTISENSE-ENHANCING SEQUENCE 1"/>
    <property type="match status" value="1"/>
</dbReference>
<comment type="similarity">
    <text evidence="1">Belongs to the PhzF family.</text>
</comment>
<comment type="caution">
    <text evidence="2">The sequence shown here is derived from an EMBL/GenBank/DDBJ whole genome shotgun (WGS) entry which is preliminary data.</text>
</comment>